<keyword evidence="1" id="KW-0812">Transmembrane</keyword>
<proteinExistence type="predicted"/>
<keyword evidence="1" id="KW-1133">Transmembrane helix</keyword>
<dbReference type="InterPro" id="IPR048136">
    <property type="entry name" value="STM3941-like"/>
</dbReference>
<evidence type="ECO:0000256" key="1">
    <source>
        <dbReference type="SAM" id="Phobius"/>
    </source>
</evidence>
<name>A0A2T4DTZ7_9BACT</name>
<comment type="caution">
    <text evidence="2">The sequence shown here is derived from an EMBL/GenBank/DDBJ whole genome shotgun (WGS) entry which is preliminary data.</text>
</comment>
<accession>A0A2T4DTZ7</accession>
<reference evidence="2 3" key="1">
    <citation type="submission" date="2018-03" db="EMBL/GenBank/DDBJ databases">
        <title>Cross-interface Injection: A General Nanoliter Liquid Handling Method Applied to Single Cells Genome Amplification Automated Nanoliter Liquid Handling Applied to Single Cell Multiple Displacement Amplification.</title>
        <authorList>
            <person name="Yun J."/>
            <person name="Xu P."/>
            <person name="Xu J."/>
            <person name="Dai X."/>
            <person name="Wang Y."/>
            <person name="Zheng X."/>
            <person name="Cao C."/>
            <person name="Yi Q."/>
            <person name="Zhu Y."/>
            <person name="Wang L."/>
            <person name="Dong Z."/>
            <person name="Huang Y."/>
            <person name="Huang L."/>
            <person name="Du W."/>
        </authorList>
    </citation>
    <scope>NUCLEOTIDE SEQUENCE [LARGE SCALE GENOMIC DNA]</scope>
    <source>
        <strain evidence="2 3">Z-D1-2</strain>
    </source>
</reference>
<dbReference type="AlphaFoldDB" id="A0A2T4DTZ7"/>
<dbReference type="Proteomes" id="UP000240608">
    <property type="component" value="Unassembled WGS sequence"/>
</dbReference>
<protein>
    <submittedName>
        <fullName evidence="2">Uncharacterized protein</fullName>
    </submittedName>
</protein>
<evidence type="ECO:0000313" key="3">
    <source>
        <dbReference type="Proteomes" id="UP000240608"/>
    </source>
</evidence>
<sequence>MEKIEIYTSKKKSLILLLGSLAFVALGIWLVMEAENLTGWKARNPLFTRGIGIASILFFGLGIFVSIKRLLKSEIALVIDPIGLNVNPKKSTTELIKWEEITGFEEIKIQSTRILVISVTNPKYWLERETNTIRKKLMQFNINNYDSPFNIAASGLDINSTELKNTLNKYFEKYKNEAQHSI</sequence>
<feature type="transmembrane region" description="Helical" evidence="1">
    <location>
        <begin position="12"/>
        <end position="31"/>
    </location>
</feature>
<gene>
    <name evidence="2" type="ORF">C9994_03730</name>
</gene>
<organism evidence="2 3">
    <name type="scientific">Marivirga lumbricoides</name>
    <dbReference type="NCBI Taxonomy" id="1046115"/>
    <lineage>
        <taxon>Bacteria</taxon>
        <taxon>Pseudomonadati</taxon>
        <taxon>Bacteroidota</taxon>
        <taxon>Cytophagia</taxon>
        <taxon>Cytophagales</taxon>
        <taxon>Marivirgaceae</taxon>
        <taxon>Marivirga</taxon>
    </lineage>
</organism>
<dbReference type="NCBIfam" id="NF041635">
    <property type="entry name" value="STM3941_fam"/>
    <property type="match status" value="1"/>
</dbReference>
<feature type="transmembrane region" description="Helical" evidence="1">
    <location>
        <begin position="46"/>
        <end position="67"/>
    </location>
</feature>
<keyword evidence="1" id="KW-0472">Membrane</keyword>
<evidence type="ECO:0000313" key="2">
    <source>
        <dbReference type="EMBL" id="PTB97236.1"/>
    </source>
</evidence>
<dbReference type="EMBL" id="PYVU01000020">
    <property type="protein sequence ID" value="PTB97236.1"/>
    <property type="molecule type" value="Genomic_DNA"/>
</dbReference>